<proteinExistence type="predicted"/>
<accession>A0A263BU60</accession>
<reference evidence="1 2" key="2">
    <citation type="submission" date="2017-09" db="EMBL/GenBank/DDBJ databases">
        <title>Bacillus patelloidae sp. nov., isolated from the intestinal tract of a marine limpet.</title>
        <authorList>
            <person name="Liu R."/>
            <person name="Dong C."/>
            <person name="Shao Z."/>
        </authorList>
    </citation>
    <scope>NUCLEOTIDE SEQUENCE [LARGE SCALE GENOMIC DNA]</scope>
    <source>
        <strain evidence="1 2">SA5d-4</strain>
    </source>
</reference>
<name>A0A263BU60_9BACI</name>
<sequence length="374" mass="44014">MELQQDFQEREEKLEKKTWKKHKSEPTLIEALSVLTKKELDKIRKSYEFTGISTLKKADLANELAKSIPANLERILYKLDEERYYLLKNIVKNGGSIEDKGNLTLPKIIWLVENSIVFPSEINNEKNLVMPKEIVNRFNELDGLELFKVVKRNTEWINLIHGMLYYYGIMKTSLIIEKLREYTGEEIELLKFFKVLHSSLDYYLRIFYKGSFLVDERVSDFLELKEAQDARDVIPYYPFTKQQLLNASKEDYFDLTPEIREFRQYLIHHYEFEKEELDEICLDLTDMINISMDVSTIIQEIVSQMEIPSMDVLNDITGKIIKVNNTTRMWMLKGHKPSEIKRPTNNHPANVMNFDKSAPNVMSMDKHSASVMSK</sequence>
<comment type="caution">
    <text evidence="1">The sequence shown here is derived from an EMBL/GenBank/DDBJ whole genome shotgun (WGS) entry which is preliminary data.</text>
</comment>
<reference evidence="2" key="1">
    <citation type="submission" date="2017-08" db="EMBL/GenBank/DDBJ databases">
        <authorList>
            <person name="Huang Z."/>
        </authorList>
    </citation>
    <scope>NUCLEOTIDE SEQUENCE [LARGE SCALE GENOMIC DNA]</scope>
    <source>
        <strain evidence="2">SA5d-4</strain>
    </source>
</reference>
<dbReference type="RefSeq" id="WP_094924330.1">
    <property type="nucleotide sequence ID" value="NZ_NPIA01000004.1"/>
</dbReference>
<organism evidence="1 2">
    <name type="scientific">Lottiidibacillus patelloidae</name>
    <dbReference type="NCBI Taxonomy" id="2670334"/>
    <lineage>
        <taxon>Bacteria</taxon>
        <taxon>Bacillati</taxon>
        <taxon>Bacillota</taxon>
        <taxon>Bacilli</taxon>
        <taxon>Bacillales</taxon>
        <taxon>Bacillaceae</taxon>
        <taxon>Lottiidibacillus</taxon>
    </lineage>
</organism>
<evidence type="ECO:0000313" key="1">
    <source>
        <dbReference type="EMBL" id="OZM56867.1"/>
    </source>
</evidence>
<dbReference type="AlphaFoldDB" id="A0A263BU60"/>
<evidence type="ECO:0008006" key="3">
    <source>
        <dbReference type="Google" id="ProtNLM"/>
    </source>
</evidence>
<dbReference type="EMBL" id="NPIA01000004">
    <property type="protein sequence ID" value="OZM56867.1"/>
    <property type="molecule type" value="Genomic_DNA"/>
</dbReference>
<gene>
    <name evidence="1" type="ORF">CIB95_08840</name>
</gene>
<keyword evidence="2" id="KW-1185">Reference proteome</keyword>
<protein>
    <recommendedName>
        <fullName evidence="3">Rho termination factor N-terminal domain-containing protein</fullName>
    </recommendedName>
</protein>
<dbReference type="Proteomes" id="UP000217083">
    <property type="component" value="Unassembled WGS sequence"/>
</dbReference>
<evidence type="ECO:0000313" key="2">
    <source>
        <dbReference type="Proteomes" id="UP000217083"/>
    </source>
</evidence>